<evidence type="ECO:0000256" key="7">
    <source>
        <dbReference type="ARBA" id="ARBA00023295"/>
    </source>
</evidence>
<dbReference type="InterPro" id="IPR003476">
    <property type="entry name" value="Glyco_hydro_42"/>
</dbReference>
<dbReference type="CDD" id="cd03143">
    <property type="entry name" value="A4_beta-galactosidase_middle_domain"/>
    <property type="match status" value="1"/>
</dbReference>
<dbReference type="EMBL" id="CP058316">
    <property type="protein sequence ID" value="QLD12456.1"/>
    <property type="molecule type" value="Genomic_DNA"/>
</dbReference>
<dbReference type="Gene3D" id="3.40.50.880">
    <property type="match status" value="1"/>
</dbReference>
<evidence type="ECO:0000256" key="6">
    <source>
        <dbReference type="ARBA" id="ARBA00022833"/>
    </source>
</evidence>
<sequence>MFSRPSHRPTGILFGAAYYAEYHRDERTETDLDLMVDAGFTVIRVGESVWSTWEPRDGEFDLDWLQPVLDAAHARGIRVILGTPTYAVPPWLQSAHPEIAGETRTGQPVPWGGRQEVDFTHPAFRFHAERIIRAVVSRYADHPAVIGFQVDNEPGLLLLHNRGTFRRFVRRLEARYGDVDTLNREWGLTYWSHRIADWSELWTPDGNTLPEYDLAWRRYQADLTTEFIAWQADIVREYAVPEQFVTTCIAYPRRAVADDDLVRTLDITAGNPYYAMQDHLDAAQTLPPASPWTTSGVAGLFRQADRLFSSKQSRFLVTETDAQSIGGPDFNLPPYPGQLAQSAFALISRGAAMIEYWHWHTLPYGTETYWGGVLPHSLEPGRIYDEVGELGGRLRAIGAALDGFEPDADVAMLWSNDSRFAFEFSPPLVTSDGAPDSGAYTRIFDTFHAGVIAAGAQARILHIGQAREIGARALAERFPVLIAPALYIAADADLDFLRDYADAGGRLVLGIRTGYADEEGRARVEAAPPRLTEAAGVGYSEFSNLRHPLGLRSDVFPADAAATLWADGLIARDAEVLAGYDHPWFGTFAAVAERPHGAGSITTVGTVPSPELAAALVARLVPHPLADALAPGRALPVTVSSGRTETGARAWFVFNWGWEPQRVEIAAAVADAVTGESLAAGTELSLPAWSTRTLLEQ</sequence>
<dbReference type="InterPro" id="IPR029062">
    <property type="entry name" value="Class_I_gatase-like"/>
</dbReference>
<evidence type="ECO:0000259" key="8">
    <source>
        <dbReference type="Pfam" id="PF02449"/>
    </source>
</evidence>
<proteinExistence type="inferred from homology"/>
<keyword evidence="5" id="KW-0378">Hydrolase</keyword>
<evidence type="ECO:0000256" key="4">
    <source>
        <dbReference type="ARBA" id="ARBA00022723"/>
    </source>
</evidence>
<dbReference type="RefSeq" id="WP_178013228.1">
    <property type="nucleotide sequence ID" value="NZ_CP058316.1"/>
</dbReference>
<feature type="domain" description="Glycoside hydrolase family 42 N-terminal" evidence="8">
    <location>
        <begin position="18"/>
        <end position="396"/>
    </location>
</feature>
<dbReference type="InterPro" id="IPR013529">
    <property type="entry name" value="Glyco_hydro_42_N"/>
</dbReference>
<dbReference type="EC" id="3.2.1.23" evidence="3"/>
<dbReference type="InterPro" id="IPR017853">
    <property type="entry name" value="GH"/>
</dbReference>
<evidence type="ECO:0000259" key="9">
    <source>
        <dbReference type="Pfam" id="PF08532"/>
    </source>
</evidence>
<dbReference type="Pfam" id="PF02449">
    <property type="entry name" value="Glyco_hydro_42"/>
    <property type="match status" value="1"/>
</dbReference>
<evidence type="ECO:0000313" key="11">
    <source>
        <dbReference type="Proteomes" id="UP000509638"/>
    </source>
</evidence>
<organism evidence="10 11">
    <name type="scientific">Microbacterium oleivorans</name>
    <dbReference type="NCBI Taxonomy" id="273677"/>
    <lineage>
        <taxon>Bacteria</taxon>
        <taxon>Bacillati</taxon>
        <taxon>Actinomycetota</taxon>
        <taxon>Actinomycetes</taxon>
        <taxon>Micrococcales</taxon>
        <taxon>Microbacteriaceae</taxon>
        <taxon>Microbacterium</taxon>
    </lineage>
</organism>
<dbReference type="GO" id="GO:0004565">
    <property type="term" value="F:beta-galactosidase activity"/>
    <property type="evidence" value="ECO:0007669"/>
    <property type="project" value="UniProtKB-EC"/>
</dbReference>
<keyword evidence="4" id="KW-0479">Metal-binding</keyword>
<dbReference type="InterPro" id="IPR013738">
    <property type="entry name" value="Beta_galactosidase_Trimer"/>
</dbReference>
<comment type="catalytic activity">
    <reaction evidence="1">
        <text>Hydrolysis of terminal non-reducing beta-D-galactose residues in beta-D-galactosides.</text>
        <dbReference type="EC" id="3.2.1.23"/>
    </reaction>
</comment>
<evidence type="ECO:0000256" key="2">
    <source>
        <dbReference type="ARBA" id="ARBA00005940"/>
    </source>
</evidence>
<protein>
    <recommendedName>
        <fullName evidence="3">beta-galactosidase</fullName>
        <ecNumber evidence="3">3.2.1.23</ecNumber>
    </recommendedName>
</protein>
<dbReference type="PANTHER" id="PTHR36447">
    <property type="entry name" value="BETA-GALACTOSIDASE GANA"/>
    <property type="match status" value="1"/>
</dbReference>
<evidence type="ECO:0000313" key="10">
    <source>
        <dbReference type="EMBL" id="QLD12456.1"/>
    </source>
</evidence>
<dbReference type="PANTHER" id="PTHR36447:SF2">
    <property type="entry name" value="BETA-GALACTOSIDASE YESZ"/>
    <property type="match status" value="1"/>
</dbReference>
<dbReference type="GO" id="GO:0005975">
    <property type="term" value="P:carbohydrate metabolic process"/>
    <property type="evidence" value="ECO:0007669"/>
    <property type="project" value="InterPro"/>
</dbReference>
<dbReference type="SUPFAM" id="SSF52317">
    <property type="entry name" value="Class I glutamine amidotransferase-like"/>
    <property type="match status" value="1"/>
</dbReference>
<feature type="domain" description="Beta-galactosidase trimerisation" evidence="9">
    <location>
        <begin position="408"/>
        <end position="620"/>
    </location>
</feature>
<keyword evidence="7" id="KW-0326">Glycosidase</keyword>
<accession>A0A7D5IYR2</accession>
<dbReference type="SUPFAM" id="SSF51445">
    <property type="entry name" value="(Trans)glycosidases"/>
    <property type="match status" value="1"/>
</dbReference>
<evidence type="ECO:0000256" key="1">
    <source>
        <dbReference type="ARBA" id="ARBA00001412"/>
    </source>
</evidence>
<dbReference type="Proteomes" id="UP000509638">
    <property type="component" value="Chromosome"/>
</dbReference>
<keyword evidence="6" id="KW-0862">Zinc</keyword>
<comment type="similarity">
    <text evidence="2">Belongs to the glycosyl hydrolase 42 family.</text>
</comment>
<dbReference type="GO" id="GO:0009341">
    <property type="term" value="C:beta-galactosidase complex"/>
    <property type="evidence" value="ECO:0007669"/>
    <property type="project" value="InterPro"/>
</dbReference>
<dbReference type="AlphaFoldDB" id="A0A7D5IYR2"/>
<dbReference type="Pfam" id="PF08532">
    <property type="entry name" value="Glyco_hydro_42M"/>
    <property type="match status" value="1"/>
</dbReference>
<gene>
    <name evidence="10" type="ORF">HW566_12165</name>
</gene>
<name>A0A7D5IYR2_9MICO</name>
<evidence type="ECO:0000256" key="5">
    <source>
        <dbReference type="ARBA" id="ARBA00022801"/>
    </source>
</evidence>
<dbReference type="Gene3D" id="3.20.20.80">
    <property type="entry name" value="Glycosidases"/>
    <property type="match status" value="1"/>
</dbReference>
<reference evidence="10 11" key="1">
    <citation type="submission" date="2020-06" db="EMBL/GenBank/DDBJ databases">
        <authorList>
            <person name="Jo H."/>
        </authorList>
    </citation>
    <scope>NUCLEOTIDE SEQUENCE [LARGE SCALE GENOMIC DNA]</scope>
    <source>
        <strain evidence="10 11">I46</strain>
    </source>
</reference>
<dbReference type="GO" id="GO:0046872">
    <property type="term" value="F:metal ion binding"/>
    <property type="evidence" value="ECO:0007669"/>
    <property type="project" value="UniProtKB-KW"/>
</dbReference>
<evidence type="ECO:0000256" key="3">
    <source>
        <dbReference type="ARBA" id="ARBA00012756"/>
    </source>
</evidence>